<dbReference type="EMBL" id="LFZN01000130">
    <property type="protein sequence ID" value="KXS97889.1"/>
    <property type="molecule type" value="Genomic_DNA"/>
</dbReference>
<dbReference type="AlphaFoldDB" id="A0A139H691"/>
<dbReference type="OrthoDB" id="10421401at2759"/>
<keyword evidence="2" id="KW-1185">Reference proteome</keyword>
<proteinExistence type="predicted"/>
<accession>A0A139H691</accession>
<reference evidence="1 2" key="1">
    <citation type="submission" date="2015-07" db="EMBL/GenBank/DDBJ databases">
        <title>Comparative genomics of the Sigatoka disease complex on banana suggests a link between parallel evolutionary changes in Pseudocercospora fijiensis and Pseudocercospora eumusae and increased virulence on the banana host.</title>
        <authorList>
            <person name="Chang T.-C."/>
            <person name="Salvucci A."/>
            <person name="Crous P.W."/>
            <person name="Stergiopoulos I."/>
        </authorList>
    </citation>
    <scope>NUCLEOTIDE SEQUENCE [LARGE SCALE GENOMIC DNA]</scope>
    <source>
        <strain evidence="1 2">CBS 114824</strain>
    </source>
</reference>
<gene>
    <name evidence="1" type="ORF">AC578_5020</name>
</gene>
<organism evidence="1 2">
    <name type="scientific">Pseudocercospora eumusae</name>
    <dbReference type="NCBI Taxonomy" id="321146"/>
    <lineage>
        <taxon>Eukaryota</taxon>
        <taxon>Fungi</taxon>
        <taxon>Dikarya</taxon>
        <taxon>Ascomycota</taxon>
        <taxon>Pezizomycotina</taxon>
        <taxon>Dothideomycetes</taxon>
        <taxon>Dothideomycetidae</taxon>
        <taxon>Mycosphaerellales</taxon>
        <taxon>Mycosphaerellaceae</taxon>
        <taxon>Pseudocercospora</taxon>
    </lineage>
</organism>
<dbReference type="EMBL" id="LFZN01000130">
    <property type="protein sequence ID" value="KXS97886.1"/>
    <property type="molecule type" value="Genomic_DNA"/>
</dbReference>
<dbReference type="Proteomes" id="UP000070133">
    <property type="component" value="Unassembled WGS sequence"/>
</dbReference>
<dbReference type="EMBL" id="LFZN01000130">
    <property type="protein sequence ID" value="KXS97885.1"/>
    <property type="molecule type" value="Genomic_DNA"/>
</dbReference>
<sequence length="75" mass="7994">MALLLEGHRTIIISEMDDAVLVSLPPSTSPVAVSVQRVVLLQMVMGPEVRLQLQQPVDIPVRPTIQDLGGATPVG</sequence>
<evidence type="ECO:0000313" key="2">
    <source>
        <dbReference type="Proteomes" id="UP000070133"/>
    </source>
</evidence>
<comment type="caution">
    <text evidence="1">The sequence shown here is derived from an EMBL/GenBank/DDBJ whole genome shotgun (WGS) entry which is preliminary data.</text>
</comment>
<name>A0A139H691_9PEZI</name>
<protein>
    <submittedName>
        <fullName evidence="1">Uncharacterized protein</fullName>
    </submittedName>
</protein>
<evidence type="ECO:0000313" key="1">
    <source>
        <dbReference type="EMBL" id="KXS97889.1"/>
    </source>
</evidence>